<dbReference type="AlphaFoldDB" id="A0A5C7F3B1"/>
<feature type="domain" description="HTH rpiR-type" evidence="1">
    <location>
        <begin position="1"/>
        <end position="72"/>
    </location>
</feature>
<dbReference type="Proteomes" id="UP000321816">
    <property type="component" value="Chromosome"/>
</dbReference>
<dbReference type="GO" id="GO:1901135">
    <property type="term" value="P:carbohydrate derivative metabolic process"/>
    <property type="evidence" value="ECO:0007669"/>
    <property type="project" value="InterPro"/>
</dbReference>
<dbReference type="OrthoDB" id="63027at2"/>
<dbReference type="Pfam" id="PF01380">
    <property type="entry name" value="SIS"/>
    <property type="match status" value="1"/>
</dbReference>
<dbReference type="InterPro" id="IPR000281">
    <property type="entry name" value="HTH_RpiR"/>
</dbReference>
<dbReference type="InterPro" id="IPR046348">
    <property type="entry name" value="SIS_dom_sf"/>
</dbReference>
<dbReference type="PANTHER" id="PTHR30514:SF10">
    <property type="entry name" value="MURR_RPIR FAMILY TRANSCRIPTIONAL REGULATOR"/>
    <property type="match status" value="1"/>
</dbReference>
<protein>
    <submittedName>
        <fullName evidence="3">SIS domain-containing protein</fullName>
    </submittedName>
</protein>
<name>A0A5C7F3B1_9BACI</name>
<evidence type="ECO:0000313" key="4">
    <source>
        <dbReference type="Proteomes" id="UP000321816"/>
    </source>
</evidence>
<sequence length="238" mass="27301">MLTLRTDHLTKLEKSTHSTLMKNVIQNNTIAIVEAASLCQVSPSKISKLVRKLGFDNFKQYKRYFSGQETPEIISGKSTETARLIQFLENYNPSLTKDFLSVFTKFDKVILFGLGPSYITAEYFAYKLTTVTDKNVFVTHHEDYAERLADDNTLLVVFSVTGTFTSFEPLFENIKHKDSQIMLVLEENINTRDSKADYIITLSPPDQGSELLAFEKTRTVFFIFIEEIIAELRKQRNP</sequence>
<dbReference type="InterPro" id="IPR036388">
    <property type="entry name" value="WH-like_DNA-bd_sf"/>
</dbReference>
<dbReference type="PROSITE" id="PS51464">
    <property type="entry name" value="SIS"/>
    <property type="match status" value="1"/>
</dbReference>
<dbReference type="InterPro" id="IPR047640">
    <property type="entry name" value="RpiR-like"/>
</dbReference>
<dbReference type="KEGG" id="ahal:FTX54_000975"/>
<proteinExistence type="predicted"/>
<dbReference type="PANTHER" id="PTHR30514">
    <property type="entry name" value="GLUCOKINASE"/>
    <property type="match status" value="1"/>
</dbReference>
<dbReference type="PROSITE" id="PS51071">
    <property type="entry name" value="HTH_RPIR"/>
    <property type="match status" value="1"/>
</dbReference>
<keyword evidence="4" id="KW-1185">Reference proteome</keyword>
<evidence type="ECO:0000259" key="1">
    <source>
        <dbReference type="PROSITE" id="PS51071"/>
    </source>
</evidence>
<dbReference type="SUPFAM" id="SSF46689">
    <property type="entry name" value="Homeodomain-like"/>
    <property type="match status" value="1"/>
</dbReference>
<dbReference type="Gene3D" id="3.40.50.10490">
    <property type="entry name" value="Glucose-6-phosphate isomerase like protein, domain 1"/>
    <property type="match status" value="1"/>
</dbReference>
<dbReference type="GO" id="GO:0097367">
    <property type="term" value="F:carbohydrate derivative binding"/>
    <property type="evidence" value="ECO:0007669"/>
    <property type="project" value="InterPro"/>
</dbReference>
<dbReference type="RefSeq" id="WP_147804542.1">
    <property type="nucleotide sequence ID" value="NZ_CP144914.1"/>
</dbReference>
<dbReference type="GO" id="GO:0003700">
    <property type="term" value="F:DNA-binding transcription factor activity"/>
    <property type="evidence" value="ECO:0007669"/>
    <property type="project" value="InterPro"/>
</dbReference>
<organism evidence="3 4">
    <name type="scientific">Alkalicoccus halolimnae</name>
    <dbReference type="NCBI Taxonomy" id="1667239"/>
    <lineage>
        <taxon>Bacteria</taxon>
        <taxon>Bacillati</taxon>
        <taxon>Bacillota</taxon>
        <taxon>Bacilli</taxon>
        <taxon>Bacillales</taxon>
        <taxon>Bacillaceae</taxon>
        <taxon>Alkalicoccus</taxon>
    </lineage>
</organism>
<evidence type="ECO:0000259" key="2">
    <source>
        <dbReference type="PROSITE" id="PS51464"/>
    </source>
</evidence>
<dbReference type="InterPro" id="IPR009057">
    <property type="entry name" value="Homeodomain-like_sf"/>
</dbReference>
<gene>
    <name evidence="3" type="ORF">FTX54_000975</name>
</gene>
<evidence type="ECO:0000313" key="3">
    <source>
        <dbReference type="EMBL" id="WWD80173.1"/>
    </source>
</evidence>
<accession>A0A5C7F3B1</accession>
<dbReference type="SUPFAM" id="SSF53697">
    <property type="entry name" value="SIS domain"/>
    <property type="match status" value="1"/>
</dbReference>
<reference evidence="3 4" key="1">
    <citation type="submission" date="2024-01" db="EMBL/GenBank/DDBJ databases">
        <title>Complete Genome Sequence of Alkalicoccus halolimnae BZ-SZ-XJ29T, a Moderately Halophilic Bacterium Isolated from a Salt Lake.</title>
        <authorList>
            <person name="Zhao B."/>
        </authorList>
    </citation>
    <scope>NUCLEOTIDE SEQUENCE [LARGE SCALE GENOMIC DNA]</scope>
    <source>
        <strain evidence="3 4">BZ-SZ-XJ29</strain>
    </source>
</reference>
<dbReference type="Gene3D" id="1.10.10.10">
    <property type="entry name" value="Winged helix-like DNA-binding domain superfamily/Winged helix DNA-binding domain"/>
    <property type="match status" value="1"/>
</dbReference>
<feature type="domain" description="SIS" evidence="2">
    <location>
        <begin position="99"/>
        <end position="238"/>
    </location>
</feature>
<dbReference type="EMBL" id="CP144914">
    <property type="protein sequence ID" value="WWD80173.1"/>
    <property type="molecule type" value="Genomic_DNA"/>
</dbReference>
<dbReference type="InterPro" id="IPR001347">
    <property type="entry name" value="SIS_dom"/>
</dbReference>
<dbReference type="GO" id="GO:0003677">
    <property type="term" value="F:DNA binding"/>
    <property type="evidence" value="ECO:0007669"/>
    <property type="project" value="InterPro"/>
</dbReference>